<evidence type="ECO:0000256" key="2">
    <source>
        <dbReference type="SAM" id="SignalP"/>
    </source>
</evidence>
<reference evidence="3" key="1">
    <citation type="journal article" date="2020" name="Stud. Mycol.">
        <title>101 Dothideomycetes genomes: a test case for predicting lifestyles and emergence of pathogens.</title>
        <authorList>
            <person name="Haridas S."/>
            <person name="Albert R."/>
            <person name="Binder M."/>
            <person name="Bloem J."/>
            <person name="Labutti K."/>
            <person name="Salamov A."/>
            <person name="Andreopoulos B."/>
            <person name="Baker S."/>
            <person name="Barry K."/>
            <person name="Bills G."/>
            <person name="Bluhm B."/>
            <person name="Cannon C."/>
            <person name="Castanera R."/>
            <person name="Culley D."/>
            <person name="Daum C."/>
            <person name="Ezra D."/>
            <person name="Gonzalez J."/>
            <person name="Henrissat B."/>
            <person name="Kuo A."/>
            <person name="Liang C."/>
            <person name="Lipzen A."/>
            <person name="Lutzoni F."/>
            <person name="Magnuson J."/>
            <person name="Mondo S."/>
            <person name="Nolan M."/>
            <person name="Ohm R."/>
            <person name="Pangilinan J."/>
            <person name="Park H.-J."/>
            <person name="Ramirez L."/>
            <person name="Alfaro M."/>
            <person name="Sun H."/>
            <person name="Tritt A."/>
            <person name="Yoshinaga Y."/>
            <person name="Zwiers L.-H."/>
            <person name="Turgeon B."/>
            <person name="Goodwin S."/>
            <person name="Spatafora J."/>
            <person name="Crous P."/>
            <person name="Grigoriev I."/>
        </authorList>
    </citation>
    <scope>NUCLEOTIDE SEQUENCE</scope>
    <source>
        <strain evidence="3">CBS 101060</strain>
    </source>
</reference>
<name>A0A9P4SA51_9PEZI</name>
<dbReference type="Proteomes" id="UP000799429">
    <property type="component" value="Unassembled WGS sequence"/>
</dbReference>
<proteinExistence type="predicted"/>
<organism evidence="3 4">
    <name type="scientific">Patellaria atrata CBS 101060</name>
    <dbReference type="NCBI Taxonomy" id="1346257"/>
    <lineage>
        <taxon>Eukaryota</taxon>
        <taxon>Fungi</taxon>
        <taxon>Dikarya</taxon>
        <taxon>Ascomycota</taxon>
        <taxon>Pezizomycotina</taxon>
        <taxon>Dothideomycetes</taxon>
        <taxon>Dothideomycetes incertae sedis</taxon>
        <taxon>Patellariales</taxon>
        <taxon>Patellariaceae</taxon>
        <taxon>Patellaria</taxon>
    </lineage>
</organism>
<keyword evidence="1" id="KW-0472">Membrane</keyword>
<evidence type="ECO:0000313" key="3">
    <source>
        <dbReference type="EMBL" id="KAF2838684.1"/>
    </source>
</evidence>
<comment type="caution">
    <text evidence="3">The sequence shown here is derived from an EMBL/GenBank/DDBJ whole genome shotgun (WGS) entry which is preliminary data.</text>
</comment>
<keyword evidence="1" id="KW-0812">Transmembrane</keyword>
<evidence type="ECO:0000256" key="1">
    <source>
        <dbReference type="SAM" id="Phobius"/>
    </source>
</evidence>
<evidence type="ECO:0000313" key="4">
    <source>
        <dbReference type="Proteomes" id="UP000799429"/>
    </source>
</evidence>
<keyword evidence="2" id="KW-0732">Signal</keyword>
<dbReference type="AlphaFoldDB" id="A0A9P4SA51"/>
<evidence type="ECO:0008006" key="5">
    <source>
        <dbReference type="Google" id="ProtNLM"/>
    </source>
</evidence>
<keyword evidence="1" id="KW-1133">Transmembrane helix</keyword>
<dbReference type="OrthoDB" id="5015350at2759"/>
<feature type="transmembrane region" description="Helical" evidence="1">
    <location>
        <begin position="269"/>
        <end position="287"/>
    </location>
</feature>
<accession>A0A9P4SA51</accession>
<gene>
    <name evidence="3" type="ORF">M501DRAFT_1031753</name>
</gene>
<dbReference type="EMBL" id="MU006096">
    <property type="protein sequence ID" value="KAF2838684.1"/>
    <property type="molecule type" value="Genomic_DNA"/>
</dbReference>
<sequence>MEVLLIVLSISFHLWSSHAVNSTDDWIRINRTEIWRDLDSCAQECVLTVNDKVWDVEQGRYCRSYGCVCSGSTRGPNFQNAESNVTTCAEAQCSREEAVESATQTLGDLCLVLSLNSTRQVADNGSIIRITAEGYPNITDCARFVLNGCLNEDGIRDEPDCNPSKRTPSWEEYRGVAEQQDCTTPECICRGPNFDVSFGVAYDAGIEFCAMRPSTRALPNPQVDDMMNVLAEYCTGHGYPQRNYTYTYTGQPPGSETPKKMTVESKTQLGLAAAALVVALVALWISYRMFKLAKEA</sequence>
<feature type="chain" id="PRO_5040218200" description="Extracellular membrane protein CFEM domain-containing protein" evidence="2">
    <location>
        <begin position="20"/>
        <end position="296"/>
    </location>
</feature>
<keyword evidence="4" id="KW-1185">Reference proteome</keyword>
<protein>
    <recommendedName>
        <fullName evidence="5">Extracellular membrane protein CFEM domain-containing protein</fullName>
    </recommendedName>
</protein>
<feature type="signal peptide" evidence="2">
    <location>
        <begin position="1"/>
        <end position="19"/>
    </location>
</feature>